<dbReference type="OrthoDB" id="9801844at2"/>
<evidence type="ECO:0000256" key="6">
    <source>
        <dbReference type="ARBA" id="ARBA00022917"/>
    </source>
</evidence>
<dbReference type="PANTHER" id="PTHR30053:SF12">
    <property type="entry name" value="ELONGATION FACTOR P (EF-P) FAMILY PROTEIN"/>
    <property type="match status" value="1"/>
</dbReference>
<evidence type="ECO:0000313" key="15">
    <source>
        <dbReference type="EMBL" id="UTO25790.1"/>
    </source>
</evidence>
<dbReference type="GO" id="GO:0005829">
    <property type="term" value="C:cytosol"/>
    <property type="evidence" value="ECO:0007669"/>
    <property type="project" value="UniProtKB-ARBA"/>
</dbReference>
<dbReference type="UniPathway" id="UPA00345"/>
<comment type="pathway">
    <text evidence="2 8">Protein biosynthesis; polypeptide chain elongation.</text>
</comment>
<sequence length="185" mass="20813">MISVNDLRPGFTFKHEDNIYIVLEAAHSKQGRGQANVKIKAKDLRSGSITVKSFTGGEKVERAMIDKAKMDYLYNSGEALVFMDQETFEQIEIPVKKVEWEMNFLKEGDKIQVRKFQEEILDIELEVNVALKVVSSPEAVRGNTAQAAQKKVIVETGFEVETPLFIKEGEIILISTETGKYVGRA</sequence>
<evidence type="ECO:0000256" key="10">
    <source>
        <dbReference type="RuleBase" id="RU004389"/>
    </source>
</evidence>
<dbReference type="SUPFAM" id="SSF50104">
    <property type="entry name" value="Translation proteins SH3-like domain"/>
    <property type="match status" value="1"/>
</dbReference>
<dbReference type="Proteomes" id="UP000264882">
    <property type="component" value="Chromosome"/>
</dbReference>
<dbReference type="AlphaFoldDB" id="A0A063YAB9"/>
<protein>
    <recommendedName>
        <fullName evidence="8 9">Elongation factor P</fullName>
        <shortName evidence="8">EF-P</shortName>
    </recommendedName>
</protein>
<reference evidence="14 17" key="2">
    <citation type="submission" date="2019-03" db="EMBL/GenBank/DDBJ databases">
        <title>Genomic Encyclopedia of Archaeal and Bacterial Type Strains, Phase II (KMG-II): from individual species to whole genera.</title>
        <authorList>
            <person name="Goeker M."/>
        </authorList>
    </citation>
    <scope>NUCLEOTIDE SEQUENCE [LARGE SCALE GENOMIC DNA]</scope>
    <source>
        <strain evidence="14 17">ATCC 25591</strain>
    </source>
</reference>
<gene>
    <name evidence="8 15" type="primary">efp</name>
    <name evidence="14" type="ORF">JN03_0282</name>
    <name evidence="13" type="ORF">MHSN_02640</name>
    <name evidence="15" type="ORF">NMG93_02850</name>
</gene>
<feature type="domain" description="Elongation factor P C-terminal" evidence="11">
    <location>
        <begin position="129"/>
        <end position="184"/>
    </location>
</feature>
<dbReference type="InterPro" id="IPR008991">
    <property type="entry name" value="Translation_prot_SH3-like_sf"/>
</dbReference>
<evidence type="ECO:0000313" key="14">
    <source>
        <dbReference type="EMBL" id="TDU97767.1"/>
    </source>
</evidence>
<dbReference type="Proteomes" id="UP001059349">
    <property type="component" value="Chromosome"/>
</dbReference>
<evidence type="ECO:0000313" key="16">
    <source>
        <dbReference type="Proteomes" id="UP000264882"/>
    </source>
</evidence>
<dbReference type="NCBIfam" id="NF001810">
    <property type="entry name" value="PRK00529.1"/>
    <property type="match status" value="1"/>
</dbReference>
<dbReference type="InterPro" id="IPR014722">
    <property type="entry name" value="Rib_uL2_dom2"/>
</dbReference>
<reference evidence="15" key="3">
    <citation type="submission" date="2022-07" db="EMBL/GenBank/DDBJ databases">
        <title>Complete genome of Mycoplasma hyosynoviae B1.</title>
        <authorList>
            <person name="Spergser J."/>
        </authorList>
    </citation>
    <scope>NUCLEOTIDE SEQUENCE</scope>
    <source>
        <strain evidence="15">B1</strain>
    </source>
</reference>
<dbReference type="EMBL" id="CP008748">
    <property type="protein sequence ID" value="ASI54061.1"/>
    <property type="molecule type" value="Genomic_DNA"/>
</dbReference>
<dbReference type="FunFam" id="2.40.50.140:FF:000004">
    <property type="entry name" value="Elongation factor P"/>
    <property type="match status" value="1"/>
</dbReference>
<evidence type="ECO:0000313" key="17">
    <source>
        <dbReference type="Proteomes" id="UP000294882"/>
    </source>
</evidence>
<dbReference type="InterPro" id="IPR001059">
    <property type="entry name" value="Transl_elong_P/YeiP_cen"/>
</dbReference>
<dbReference type="SUPFAM" id="SSF50249">
    <property type="entry name" value="Nucleic acid-binding proteins"/>
    <property type="match status" value="2"/>
</dbReference>
<dbReference type="KEGG" id="mhyv:MHSN_02640"/>
<dbReference type="STRING" id="29559.NPL3_03455"/>
<dbReference type="GO" id="GO:0003746">
    <property type="term" value="F:translation elongation factor activity"/>
    <property type="evidence" value="ECO:0007669"/>
    <property type="project" value="UniProtKB-UniRule"/>
</dbReference>
<evidence type="ECO:0000256" key="5">
    <source>
        <dbReference type="ARBA" id="ARBA00022768"/>
    </source>
</evidence>
<dbReference type="Pfam" id="PF01132">
    <property type="entry name" value="EFP"/>
    <property type="match status" value="1"/>
</dbReference>
<dbReference type="Pfam" id="PF08207">
    <property type="entry name" value="EFP_N"/>
    <property type="match status" value="1"/>
</dbReference>
<dbReference type="Pfam" id="PF09285">
    <property type="entry name" value="Elong-fact-P_C"/>
    <property type="match status" value="1"/>
</dbReference>
<dbReference type="EMBL" id="SOCH01000003">
    <property type="protein sequence ID" value="TDU97767.1"/>
    <property type="molecule type" value="Genomic_DNA"/>
</dbReference>
<evidence type="ECO:0000259" key="12">
    <source>
        <dbReference type="SMART" id="SM01185"/>
    </source>
</evidence>
<evidence type="ECO:0000313" key="13">
    <source>
        <dbReference type="EMBL" id="ASI54061.1"/>
    </source>
</evidence>
<evidence type="ECO:0000256" key="7">
    <source>
        <dbReference type="ARBA" id="ARBA00025469"/>
    </source>
</evidence>
<proteinExistence type="inferred from homology"/>
<accession>A0A063YAB9</accession>
<keyword evidence="5 8" id="KW-0251">Elongation factor</keyword>
<dbReference type="CDD" id="cd04470">
    <property type="entry name" value="S1_EF-P_repeat_1"/>
    <property type="match status" value="1"/>
</dbReference>
<dbReference type="HAMAP" id="MF_00141">
    <property type="entry name" value="EF_P"/>
    <property type="match status" value="1"/>
</dbReference>
<keyword evidence="6 8" id="KW-0648">Protein biosynthesis</keyword>
<evidence type="ECO:0000259" key="11">
    <source>
        <dbReference type="SMART" id="SM00841"/>
    </source>
</evidence>
<evidence type="ECO:0000256" key="8">
    <source>
        <dbReference type="HAMAP-Rule" id="MF_00141"/>
    </source>
</evidence>
<evidence type="ECO:0000256" key="9">
    <source>
        <dbReference type="NCBIfam" id="TIGR00038"/>
    </source>
</evidence>
<keyword evidence="4 8" id="KW-0963">Cytoplasm</keyword>
<evidence type="ECO:0000256" key="4">
    <source>
        <dbReference type="ARBA" id="ARBA00022490"/>
    </source>
</evidence>
<dbReference type="FunFam" id="2.30.30.30:FF:000003">
    <property type="entry name" value="Elongation factor P"/>
    <property type="match status" value="1"/>
</dbReference>
<dbReference type="Gene3D" id="2.30.30.30">
    <property type="match status" value="1"/>
</dbReference>
<dbReference type="RefSeq" id="WP_036441393.1">
    <property type="nucleotide sequence ID" value="NZ_CP008748.1"/>
</dbReference>
<evidence type="ECO:0000256" key="1">
    <source>
        <dbReference type="ARBA" id="ARBA00004496"/>
    </source>
</evidence>
<dbReference type="PIRSF" id="PIRSF005901">
    <property type="entry name" value="EF-P"/>
    <property type="match status" value="1"/>
</dbReference>
<dbReference type="InterPro" id="IPR011768">
    <property type="entry name" value="Transl_elongation_fac_P"/>
</dbReference>
<dbReference type="Proteomes" id="UP000294882">
    <property type="component" value="Unassembled WGS sequence"/>
</dbReference>
<reference evidence="13 16" key="1">
    <citation type="submission" date="2014-06" db="EMBL/GenBank/DDBJ databases">
        <title>The Whole Genome Sequence of Mycoplasma hyosynoviae strain ATCC 27095.</title>
        <authorList>
            <person name="Calcutt M.J."/>
            <person name="Foecking M.F."/>
        </authorList>
    </citation>
    <scope>NUCLEOTIDE SEQUENCE [LARGE SCALE GENOMIC DNA]</scope>
    <source>
        <strain evidence="13 16">M60</strain>
    </source>
</reference>
<dbReference type="GO" id="GO:0043043">
    <property type="term" value="P:peptide biosynthetic process"/>
    <property type="evidence" value="ECO:0007669"/>
    <property type="project" value="InterPro"/>
</dbReference>
<dbReference type="CDD" id="cd05794">
    <property type="entry name" value="S1_EF-P_repeat_2"/>
    <property type="match status" value="1"/>
</dbReference>
<dbReference type="Gene3D" id="2.40.50.140">
    <property type="entry name" value="Nucleic acid-binding proteins"/>
    <property type="match status" value="2"/>
</dbReference>
<feature type="domain" description="Translation elongation factor P/YeiP central" evidence="12">
    <location>
        <begin position="67"/>
        <end position="121"/>
    </location>
</feature>
<dbReference type="InterPro" id="IPR012340">
    <property type="entry name" value="NA-bd_OB-fold"/>
</dbReference>
<keyword evidence="16" id="KW-1185">Reference proteome</keyword>
<comment type="function">
    <text evidence="7 8">Involved in peptide bond synthesis. Stimulates efficient translation and peptide-bond synthesis on native or reconstituted 70S ribosomes in vitro. Probably functions indirectly by altering the affinity of the ribosome for aminoacyl-tRNA, thus increasing their reactivity as acceptors for peptidyl transferase.</text>
</comment>
<dbReference type="FunFam" id="2.40.50.140:FF:000009">
    <property type="entry name" value="Elongation factor P"/>
    <property type="match status" value="1"/>
</dbReference>
<name>A0A063YAB9_9BACT</name>
<dbReference type="GeneID" id="75105417"/>
<dbReference type="InterPro" id="IPR013185">
    <property type="entry name" value="Transl_elong_KOW-like"/>
</dbReference>
<comment type="similarity">
    <text evidence="3 8 10">Belongs to the elongation factor P family.</text>
</comment>
<dbReference type="EMBL" id="CP101127">
    <property type="protein sequence ID" value="UTO25790.1"/>
    <property type="molecule type" value="Genomic_DNA"/>
</dbReference>
<evidence type="ECO:0000256" key="2">
    <source>
        <dbReference type="ARBA" id="ARBA00004815"/>
    </source>
</evidence>
<dbReference type="SMART" id="SM00841">
    <property type="entry name" value="Elong-fact-P_C"/>
    <property type="match status" value="1"/>
</dbReference>
<dbReference type="NCBIfam" id="TIGR00038">
    <property type="entry name" value="efp"/>
    <property type="match status" value="1"/>
</dbReference>
<evidence type="ECO:0000256" key="3">
    <source>
        <dbReference type="ARBA" id="ARBA00009479"/>
    </source>
</evidence>
<organism evidence="14 17">
    <name type="scientific">Metamycoplasma hyosynoviae</name>
    <dbReference type="NCBI Taxonomy" id="29559"/>
    <lineage>
        <taxon>Bacteria</taxon>
        <taxon>Bacillati</taxon>
        <taxon>Mycoplasmatota</taxon>
        <taxon>Mycoplasmoidales</taxon>
        <taxon>Metamycoplasmataceae</taxon>
        <taxon>Metamycoplasma</taxon>
    </lineage>
</organism>
<comment type="subcellular location">
    <subcellularLocation>
        <location evidence="1 8">Cytoplasm</location>
    </subcellularLocation>
</comment>
<dbReference type="PANTHER" id="PTHR30053">
    <property type="entry name" value="ELONGATION FACTOR P"/>
    <property type="match status" value="1"/>
</dbReference>
<dbReference type="InterPro" id="IPR020599">
    <property type="entry name" value="Transl_elong_fac_P/YeiP"/>
</dbReference>
<dbReference type="InterPro" id="IPR015365">
    <property type="entry name" value="Elong-fact-P_C"/>
</dbReference>
<dbReference type="SMART" id="SM01185">
    <property type="entry name" value="EFP"/>
    <property type="match status" value="1"/>
</dbReference>